<feature type="domain" description="TRAM" evidence="8">
    <location>
        <begin position="7"/>
        <end position="65"/>
    </location>
</feature>
<evidence type="ECO:0000256" key="6">
    <source>
        <dbReference type="PROSITE-ProRule" id="PRU01024"/>
    </source>
</evidence>
<dbReference type="Gene3D" id="2.40.50.140">
    <property type="entry name" value="Nucleic acid-binding proteins"/>
    <property type="match status" value="1"/>
</dbReference>
<sequence>MSKGTAPIEKNETYHVTFHDLTHDGAGVAKVEGFPIFVAGALPGETGVIKVVKVKKGYAFGRLVELQQESEYRVESACPIYKQCGGCQLQHMSYEGQLQAKHKQVVEVLARIGQLQDVNVHPVLGMDEPWRYRNKAQVPVGEREGGLVAGFYQQRSHDIINMEECLIQEQINDDLVQGAKKICELNGVRAYDEERHRGNLRHIMVRYGQMTGEAMVVLVTRENKLPNQEKIIEEIRKISPNIKSIVQNVNNKKTNVIMGDVTKVLWGEEYIYDYIGDIKFAISARSFYQVNPKQTKVLYEQALNYAELNGSETVIDAYCGIGTISLFLAQRAKRVYGVEIVPEAISDAKRNAKINGMENVDFAVGEAEKVIPWWYAQGIRADVLVVDPPRKGCDDALLQTIIEMKPKRVVYVSCNPATLARDLRVLEDGGFKTIEVQPVDMFPHTTHVECVAQIILKV</sequence>
<feature type="active site" description="Nucleophile" evidence="6">
    <location>
        <position position="414"/>
    </location>
</feature>
<feature type="active site" evidence="7">
    <location>
        <position position="414"/>
    </location>
</feature>
<dbReference type="InterPro" id="IPR002792">
    <property type="entry name" value="TRAM_dom"/>
</dbReference>
<keyword evidence="1" id="KW-0004">4Fe-4S</keyword>
<proteinExistence type="inferred from homology"/>
<dbReference type="FunFam" id="2.40.50.1070:FF:000003">
    <property type="entry name" value="23S rRNA (Uracil-5-)-methyltransferase RumA"/>
    <property type="match status" value="1"/>
</dbReference>
<feature type="binding site" evidence="6">
    <location>
        <position position="289"/>
    </location>
    <ligand>
        <name>S-adenosyl-L-methionine</name>
        <dbReference type="ChEBI" id="CHEBI:59789"/>
    </ligand>
</feature>
<comment type="similarity">
    <text evidence="6">Belongs to the class I-like SAM-binding methyltransferase superfamily. RNA M5U methyltransferase family.</text>
</comment>
<keyword evidence="2 6" id="KW-0489">Methyltransferase</keyword>
<protein>
    <submittedName>
        <fullName evidence="9">23S rRNA (Uracil(1939)-C(5))-methyltransferase RlmD</fullName>
        <ecNumber evidence="9">2.1.1.190</ecNumber>
    </submittedName>
</protein>
<dbReference type="NCBIfam" id="TIGR00479">
    <property type="entry name" value="rumA"/>
    <property type="match status" value="1"/>
</dbReference>
<evidence type="ECO:0000313" key="9">
    <source>
        <dbReference type="EMBL" id="NEY73199.1"/>
    </source>
</evidence>
<dbReference type="PROSITE" id="PS50926">
    <property type="entry name" value="TRAM"/>
    <property type="match status" value="1"/>
</dbReference>
<keyword evidence="10" id="KW-1185">Reference proteome</keyword>
<dbReference type="GO" id="GO:0070475">
    <property type="term" value="P:rRNA base methylation"/>
    <property type="evidence" value="ECO:0007669"/>
    <property type="project" value="TreeGrafter"/>
</dbReference>
<keyword evidence="4 6" id="KW-0949">S-adenosyl-L-methionine</keyword>
<dbReference type="Pfam" id="PF05958">
    <property type="entry name" value="tRNA_U5-meth_tr"/>
    <property type="match status" value="1"/>
</dbReference>
<dbReference type="PROSITE" id="PS51687">
    <property type="entry name" value="SAM_MT_RNA_M5U"/>
    <property type="match status" value="1"/>
</dbReference>
<dbReference type="Gene3D" id="3.40.50.150">
    <property type="entry name" value="Vaccinia Virus protein VP39"/>
    <property type="match status" value="1"/>
</dbReference>
<dbReference type="FunFam" id="3.40.50.150:FF:000009">
    <property type="entry name" value="23S rRNA (Uracil(1939)-C(5))-methyltransferase RlmD"/>
    <property type="match status" value="1"/>
</dbReference>
<dbReference type="RefSeq" id="WP_163180677.1">
    <property type="nucleotide sequence ID" value="NZ_JAAIWM010000006.1"/>
</dbReference>
<evidence type="ECO:0000256" key="7">
    <source>
        <dbReference type="PROSITE-ProRule" id="PRU10015"/>
    </source>
</evidence>
<dbReference type="PANTHER" id="PTHR11061">
    <property type="entry name" value="RNA M5U METHYLTRANSFERASE"/>
    <property type="match status" value="1"/>
</dbReference>
<feature type="binding site" evidence="6">
    <location>
        <position position="339"/>
    </location>
    <ligand>
        <name>S-adenosyl-L-methionine</name>
        <dbReference type="ChEBI" id="CHEBI:59789"/>
    </ligand>
</feature>
<dbReference type="CDD" id="cd02440">
    <property type="entry name" value="AdoMet_MTases"/>
    <property type="match status" value="1"/>
</dbReference>
<gene>
    <name evidence="9" type="primary">rlmD</name>
    <name evidence="9" type="ORF">G4D63_15805</name>
</gene>
<evidence type="ECO:0000256" key="3">
    <source>
        <dbReference type="ARBA" id="ARBA00022679"/>
    </source>
</evidence>
<dbReference type="InterPro" id="IPR030391">
    <property type="entry name" value="MeTrfase_TrmA_CS"/>
</dbReference>
<dbReference type="InterPro" id="IPR010280">
    <property type="entry name" value="U5_MeTrfase_fam"/>
</dbReference>
<evidence type="ECO:0000256" key="2">
    <source>
        <dbReference type="ARBA" id="ARBA00022603"/>
    </source>
</evidence>
<dbReference type="Pfam" id="PF01938">
    <property type="entry name" value="TRAM"/>
    <property type="match status" value="1"/>
</dbReference>
<keyword evidence="1" id="KW-0408">Iron</keyword>
<evidence type="ECO:0000256" key="5">
    <source>
        <dbReference type="ARBA" id="ARBA00023014"/>
    </source>
</evidence>
<name>A0A6M0QBW3_9BACI</name>
<dbReference type="InterPro" id="IPR012340">
    <property type="entry name" value="NA-bd_OB-fold"/>
</dbReference>
<dbReference type="PANTHER" id="PTHR11061:SF30">
    <property type="entry name" value="TRNA (URACIL(54)-C(5))-METHYLTRANSFERASE"/>
    <property type="match status" value="1"/>
</dbReference>
<dbReference type="InterPro" id="IPR029063">
    <property type="entry name" value="SAM-dependent_MTases_sf"/>
</dbReference>
<dbReference type="PROSITE" id="PS01230">
    <property type="entry name" value="TRMA_1"/>
    <property type="match status" value="1"/>
</dbReference>
<keyword evidence="5" id="KW-0411">Iron-sulfur</keyword>
<evidence type="ECO:0000259" key="8">
    <source>
        <dbReference type="PROSITE" id="PS50926"/>
    </source>
</evidence>
<dbReference type="PROSITE" id="PS01231">
    <property type="entry name" value="TRMA_2"/>
    <property type="match status" value="1"/>
</dbReference>
<keyword evidence="1" id="KW-0479">Metal-binding</keyword>
<keyword evidence="3 6" id="KW-0808">Transferase</keyword>
<dbReference type="GO" id="GO:0051539">
    <property type="term" value="F:4 iron, 4 sulfur cluster binding"/>
    <property type="evidence" value="ECO:0007669"/>
    <property type="project" value="UniProtKB-KW"/>
</dbReference>
<dbReference type="Gene3D" id="2.40.50.1070">
    <property type="match status" value="1"/>
</dbReference>
<dbReference type="EC" id="2.1.1.190" evidence="9"/>
<feature type="binding site" evidence="6">
    <location>
        <position position="318"/>
    </location>
    <ligand>
        <name>S-adenosyl-L-methionine</name>
        <dbReference type="ChEBI" id="CHEBI:59789"/>
    </ligand>
</feature>
<accession>A0A6M0QBW3</accession>
<dbReference type="InterPro" id="IPR030390">
    <property type="entry name" value="MeTrfase_TrmA_AS"/>
</dbReference>
<evidence type="ECO:0000256" key="4">
    <source>
        <dbReference type="ARBA" id="ARBA00022691"/>
    </source>
</evidence>
<evidence type="ECO:0000256" key="1">
    <source>
        <dbReference type="ARBA" id="ARBA00022485"/>
    </source>
</evidence>
<dbReference type="GO" id="GO:0070041">
    <property type="term" value="F:rRNA (uridine-C5-)-methyltransferase activity"/>
    <property type="evidence" value="ECO:0007669"/>
    <property type="project" value="UniProtKB-ARBA"/>
</dbReference>
<dbReference type="AlphaFoldDB" id="A0A6M0QBW3"/>
<feature type="binding site" evidence="6">
    <location>
        <position position="387"/>
    </location>
    <ligand>
        <name>S-adenosyl-L-methionine</name>
        <dbReference type="ChEBI" id="CHEBI:59789"/>
    </ligand>
</feature>
<dbReference type="SUPFAM" id="SSF53335">
    <property type="entry name" value="S-adenosyl-L-methionine-dependent methyltransferases"/>
    <property type="match status" value="1"/>
</dbReference>
<reference evidence="9 10" key="1">
    <citation type="submission" date="2020-02" db="EMBL/GenBank/DDBJ databases">
        <title>Bacillus aquiflavi sp. nov., isolated from yellow water of strong flavor Chinese baijiu in Yibin region of China.</title>
        <authorList>
            <person name="Xie J."/>
        </authorList>
    </citation>
    <scope>NUCLEOTIDE SEQUENCE [LARGE SCALE GENOMIC DNA]</scope>
    <source>
        <strain evidence="9 10">SA4</strain>
    </source>
</reference>
<dbReference type="SUPFAM" id="SSF50249">
    <property type="entry name" value="Nucleic acid-binding proteins"/>
    <property type="match status" value="1"/>
</dbReference>
<dbReference type="FunFam" id="2.40.50.140:FF:000097">
    <property type="entry name" value="23S rRNA (uracil(1939)-C(5))-methyltransferase RlmD"/>
    <property type="match status" value="1"/>
</dbReference>
<evidence type="ECO:0000313" key="10">
    <source>
        <dbReference type="Proteomes" id="UP000481043"/>
    </source>
</evidence>
<dbReference type="EMBL" id="JAAIWM010000006">
    <property type="protein sequence ID" value="NEY73199.1"/>
    <property type="molecule type" value="Genomic_DNA"/>
</dbReference>
<dbReference type="Proteomes" id="UP000481043">
    <property type="component" value="Unassembled WGS sequence"/>
</dbReference>
<comment type="caution">
    <text evidence="9">The sequence shown here is derived from an EMBL/GenBank/DDBJ whole genome shotgun (WGS) entry which is preliminary data.</text>
</comment>
<organism evidence="9 10">
    <name type="scientific">Bacillus mesophilus</name>
    <dbReference type="NCBI Taxonomy" id="1808955"/>
    <lineage>
        <taxon>Bacteria</taxon>
        <taxon>Bacillati</taxon>
        <taxon>Bacillota</taxon>
        <taxon>Bacilli</taxon>
        <taxon>Bacillales</taxon>
        <taxon>Bacillaceae</taxon>
        <taxon>Bacillus</taxon>
    </lineage>
</organism>